<dbReference type="EC" id="3.7.1.3" evidence="4 5"/>
<comment type="caution">
    <text evidence="4">Lacks conserved residue(s) required for the propagation of feature annotation.</text>
</comment>
<comment type="caution">
    <text evidence="8">The sequence shown here is derived from an EMBL/GenBank/DDBJ whole genome shotgun (WGS) entry which is preliminary data.</text>
</comment>
<feature type="binding site" evidence="4">
    <location>
        <begin position="137"/>
        <end position="140"/>
    </location>
    <ligand>
        <name>pyridoxal 5'-phosphate</name>
        <dbReference type="ChEBI" id="CHEBI:597326"/>
    </ligand>
</feature>
<comment type="catalytic activity">
    <reaction evidence="6">
        <text>3-hydroxy-L-kynurenine + H2O = 3-hydroxyanthranilate + L-alanine + H(+)</text>
        <dbReference type="Rhea" id="RHEA:25143"/>
        <dbReference type="ChEBI" id="CHEBI:15377"/>
        <dbReference type="ChEBI" id="CHEBI:15378"/>
        <dbReference type="ChEBI" id="CHEBI:36559"/>
        <dbReference type="ChEBI" id="CHEBI:57972"/>
        <dbReference type="ChEBI" id="CHEBI:58125"/>
        <dbReference type="EC" id="3.7.1.3"/>
    </reaction>
</comment>
<dbReference type="PANTHER" id="PTHR14084:SF0">
    <property type="entry name" value="KYNURENINASE"/>
    <property type="match status" value="1"/>
</dbReference>
<evidence type="ECO:0000313" key="8">
    <source>
        <dbReference type="EMBL" id="GAA0856257.1"/>
    </source>
</evidence>
<organism evidence="8 9">
    <name type="scientific">Aliiglaciecola litoralis</name>
    <dbReference type="NCBI Taxonomy" id="582857"/>
    <lineage>
        <taxon>Bacteria</taxon>
        <taxon>Pseudomonadati</taxon>
        <taxon>Pseudomonadota</taxon>
        <taxon>Gammaproteobacteria</taxon>
        <taxon>Alteromonadales</taxon>
        <taxon>Alteromonadaceae</taxon>
        <taxon>Aliiglaciecola</taxon>
    </lineage>
</organism>
<evidence type="ECO:0000313" key="9">
    <source>
        <dbReference type="Proteomes" id="UP001500359"/>
    </source>
</evidence>
<dbReference type="EMBL" id="BAAAFD010000004">
    <property type="protein sequence ID" value="GAA0856257.1"/>
    <property type="molecule type" value="Genomic_DNA"/>
</dbReference>
<keyword evidence="3 4" id="KW-0663">Pyridoxal phosphate</keyword>
<dbReference type="Gene3D" id="3.40.640.10">
    <property type="entry name" value="Type I PLP-dependent aspartate aminotransferase-like (Major domain)"/>
    <property type="match status" value="1"/>
</dbReference>
<evidence type="ECO:0000256" key="5">
    <source>
        <dbReference type="NCBIfam" id="TIGR01814"/>
    </source>
</evidence>
<feature type="binding site" evidence="4">
    <location>
        <position position="306"/>
    </location>
    <ligand>
        <name>pyridoxal 5'-phosphate</name>
        <dbReference type="ChEBI" id="CHEBI:597326"/>
    </ligand>
</feature>
<comment type="cofactor">
    <cofactor evidence="4 6">
        <name>pyridoxal 5'-phosphate</name>
        <dbReference type="ChEBI" id="CHEBI:597326"/>
    </cofactor>
</comment>
<name>A0ABN1LHT8_9ALTE</name>
<gene>
    <name evidence="4 8" type="primary">kynU</name>
    <name evidence="8" type="ORF">GCM10009114_17460</name>
</gene>
<comment type="similarity">
    <text evidence="4 6">Belongs to the kynureninase family.</text>
</comment>
<evidence type="ECO:0000256" key="6">
    <source>
        <dbReference type="PIRNR" id="PIRNR038800"/>
    </source>
</evidence>
<evidence type="ECO:0000256" key="3">
    <source>
        <dbReference type="ARBA" id="ARBA00022898"/>
    </source>
</evidence>
<comment type="subunit">
    <text evidence="4 6">Homodimer.</text>
</comment>
<evidence type="ECO:0000256" key="1">
    <source>
        <dbReference type="ARBA" id="ARBA00022642"/>
    </source>
</evidence>
<feature type="binding site" evidence="4">
    <location>
        <position position="110"/>
    </location>
    <ligand>
        <name>pyridoxal 5'-phosphate</name>
        <dbReference type="ChEBI" id="CHEBI:597326"/>
    </ligand>
</feature>
<comment type="function">
    <text evidence="4 6">Catalyzes the cleavage of L-kynurenine (L-Kyn) and L-3-hydroxykynurenine (L-3OHKyn) into anthranilic acid (AA) and 3-hydroxyanthranilic acid (3-OHAA), respectively.</text>
</comment>
<dbReference type="SUPFAM" id="SSF53383">
    <property type="entry name" value="PLP-dependent transferases"/>
    <property type="match status" value="1"/>
</dbReference>
<feature type="binding site" evidence="4">
    <location>
        <position position="247"/>
    </location>
    <ligand>
        <name>pyridoxal 5'-phosphate</name>
        <dbReference type="ChEBI" id="CHEBI:597326"/>
    </ligand>
</feature>
<dbReference type="HAMAP" id="MF_01970">
    <property type="entry name" value="Kynureninase"/>
    <property type="match status" value="1"/>
</dbReference>
<reference evidence="8 9" key="1">
    <citation type="journal article" date="2019" name="Int. J. Syst. Evol. Microbiol.">
        <title>The Global Catalogue of Microorganisms (GCM) 10K type strain sequencing project: providing services to taxonomists for standard genome sequencing and annotation.</title>
        <authorList>
            <consortium name="The Broad Institute Genomics Platform"/>
            <consortium name="The Broad Institute Genome Sequencing Center for Infectious Disease"/>
            <person name="Wu L."/>
            <person name="Ma J."/>
        </authorList>
    </citation>
    <scope>NUCLEOTIDE SEQUENCE [LARGE SCALE GENOMIC DNA]</scope>
    <source>
        <strain evidence="8 9">JCM 15896</strain>
    </source>
</reference>
<sequence>MTTMTFDTSLEYAQQLDANDPLAPMREHFSIPKQANGEDEYYFTGNSLGLQPKLAREAVLELLDAWQQRGVKGHFEGDYPWMPYHEFVTEHAAELVGAKAEEVVMMNSLTANLHLMMVSFYQPSGKRTKILIEDHAFPSDHYAVESQLKHHKQSVQENLLLWTPREGEELLNYDDLFEMIDQHGDEIALILLPGVQYYTGQVLDMQRITEKAHAKGINVGFDLAHAVGNIELALHDWQVDFACWCSYKYLNSGAGSVAGCFVHQKHTQNPELNRFAGWWGHDKSTRFKMENTFKPIPTAEGWQLSNPPVLSLAAVRGSYETISLAGGIGELRKKSLLLTEYLLGLIKAELGDRIRVITPDDPAQRGCQLSLMVNEPGLNGKALYSDLESQGITTDWREPNVIRVAPVPLYNQFQDAYHFVRILKACLNKEANHVR</sequence>
<dbReference type="Pfam" id="PF00266">
    <property type="entry name" value="Aminotran_5"/>
    <property type="match status" value="1"/>
</dbReference>
<proteinExistence type="inferred from homology"/>
<dbReference type="InterPro" id="IPR000192">
    <property type="entry name" value="Aminotrans_V_dom"/>
</dbReference>
<feature type="binding site" evidence="4">
    <location>
        <position position="109"/>
    </location>
    <ligand>
        <name>pyridoxal 5'-phosphate</name>
        <dbReference type="ChEBI" id="CHEBI:597326"/>
    </ligand>
</feature>
<comment type="catalytic activity">
    <reaction evidence="4 6">
        <text>L-kynurenine + H2O = anthranilate + L-alanine + H(+)</text>
        <dbReference type="Rhea" id="RHEA:16813"/>
        <dbReference type="ChEBI" id="CHEBI:15377"/>
        <dbReference type="ChEBI" id="CHEBI:15378"/>
        <dbReference type="ChEBI" id="CHEBI:16567"/>
        <dbReference type="ChEBI" id="CHEBI:57959"/>
        <dbReference type="ChEBI" id="CHEBI:57972"/>
        <dbReference type="EC" id="3.7.1.3"/>
    </reaction>
</comment>
<feature type="binding site" evidence="4">
    <location>
        <position position="222"/>
    </location>
    <ligand>
        <name>pyridoxal 5'-phosphate</name>
        <dbReference type="ChEBI" id="CHEBI:597326"/>
    </ligand>
</feature>
<evidence type="ECO:0000256" key="4">
    <source>
        <dbReference type="HAMAP-Rule" id="MF_01970"/>
    </source>
</evidence>
<dbReference type="PANTHER" id="PTHR14084">
    <property type="entry name" value="KYNURENINASE"/>
    <property type="match status" value="1"/>
</dbReference>
<dbReference type="InterPro" id="IPR015421">
    <property type="entry name" value="PyrdxlP-dep_Trfase_major"/>
</dbReference>
<dbReference type="InterPro" id="IPR015422">
    <property type="entry name" value="PyrdxlP-dep_Trfase_small"/>
</dbReference>
<dbReference type="NCBIfam" id="TIGR01814">
    <property type="entry name" value="kynureninase"/>
    <property type="match status" value="1"/>
</dbReference>
<keyword evidence="9" id="KW-1185">Reference proteome</keyword>
<keyword evidence="1 4" id="KW-0662">Pyridine nucleotide biosynthesis</keyword>
<accession>A0ABN1LHT8</accession>
<dbReference type="Pfam" id="PF22580">
    <property type="entry name" value="KYNU_C"/>
    <property type="match status" value="1"/>
</dbReference>
<feature type="binding site" evidence="4">
    <location>
        <position position="225"/>
    </location>
    <ligand>
        <name>pyridoxal 5'-phosphate</name>
        <dbReference type="ChEBI" id="CHEBI:597326"/>
    </ligand>
</feature>
<evidence type="ECO:0000256" key="2">
    <source>
        <dbReference type="ARBA" id="ARBA00022801"/>
    </source>
</evidence>
<evidence type="ECO:0000259" key="7">
    <source>
        <dbReference type="Pfam" id="PF00266"/>
    </source>
</evidence>
<dbReference type="Proteomes" id="UP001500359">
    <property type="component" value="Unassembled WGS sequence"/>
</dbReference>
<comment type="pathway">
    <text evidence="4 6">Amino-acid degradation; L-kynurenine degradation; L-alanine and anthranilate from L-kynurenine: step 1/1.</text>
</comment>
<comment type="pathway">
    <text evidence="4 6">Cofactor biosynthesis; NAD(+) biosynthesis; quinolinate from L-kynurenine: step 2/3.</text>
</comment>
<dbReference type="InterPro" id="IPR015424">
    <property type="entry name" value="PyrdxlP-dep_Trfase"/>
</dbReference>
<dbReference type="PIRSF" id="PIRSF038800">
    <property type="entry name" value="KYNU"/>
    <property type="match status" value="1"/>
</dbReference>
<dbReference type="Gene3D" id="3.90.1150.10">
    <property type="entry name" value="Aspartate Aminotransferase, domain 1"/>
    <property type="match status" value="1"/>
</dbReference>
<feature type="domain" description="Aminotransferase class V" evidence="7">
    <location>
        <begin position="88"/>
        <end position="255"/>
    </location>
</feature>
<protein>
    <recommendedName>
        <fullName evidence="4 5">Kynureninase</fullName>
        <ecNumber evidence="4 5">3.7.1.3</ecNumber>
    </recommendedName>
    <alternativeName>
        <fullName evidence="4">L-kynurenine hydrolase</fullName>
    </alternativeName>
</protein>
<feature type="binding site" evidence="4">
    <location>
        <position position="278"/>
    </location>
    <ligand>
        <name>pyridoxal 5'-phosphate</name>
        <dbReference type="ChEBI" id="CHEBI:597326"/>
    </ligand>
</feature>
<feature type="modified residue" description="N6-(pyridoxal phosphate)lysine" evidence="4">
    <location>
        <position position="248"/>
    </location>
</feature>
<keyword evidence="2 4" id="KW-0378">Hydrolase</keyword>
<dbReference type="InterPro" id="IPR010111">
    <property type="entry name" value="Kynureninase"/>
</dbReference>